<accession>A0ABN2G727</accession>
<evidence type="ECO:0008006" key="5">
    <source>
        <dbReference type="Google" id="ProtNLM"/>
    </source>
</evidence>
<dbReference type="EMBL" id="BAAAPK010000001">
    <property type="protein sequence ID" value="GAA1666330.1"/>
    <property type="molecule type" value="Genomic_DNA"/>
</dbReference>
<keyword evidence="4" id="KW-1185">Reference proteome</keyword>
<protein>
    <recommendedName>
        <fullName evidence="5">LPXTG cell wall anchor domain-containing protein</fullName>
    </recommendedName>
</protein>
<organism evidence="3 4">
    <name type="scientific">Microbacterium lacus</name>
    <dbReference type="NCBI Taxonomy" id="415217"/>
    <lineage>
        <taxon>Bacteria</taxon>
        <taxon>Bacillati</taxon>
        <taxon>Actinomycetota</taxon>
        <taxon>Actinomycetes</taxon>
        <taxon>Micrococcales</taxon>
        <taxon>Microbacteriaceae</taxon>
        <taxon>Microbacterium</taxon>
    </lineage>
</organism>
<dbReference type="Proteomes" id="UP001500596">
    <property type="component" value="Unassembled WGS sequence"/>
</dbReference>
<evidence type="ECO:0000313" key="4">
    <source>
        <dbReference type="Proteomes" id="UP001500596"/>
    </source>
</evidence>
<comment type="caution">
    <text evidence="3">The sequence shown here is derived from an EMBL/GenBank/DDBJ whole genome shotgun (WGS) entry which is preliminary data.</text>
</comment>
<sequence>MRTPLAAGIAAACLISISILAVPAVASGSEYLAYARSASNTTTVAGVVEASQNTDVSDASTAALRENAGGLSPLITAWGFTGLALFGGGAIAVATSVRKQRKLAV</sequence>
<dbReference type="RefSeq" id="WP_344051862.1">
    <property type="nucleotide sequence ID" value="NZ_BAAAPK010000001.1"/>
</dbReference>
<keyword evidence="1" id="KW-0812">Transmembrane</keyword>
<evidence type="ECO:0000313" key="3">
    <source>
        <dbReference type="EMBL" id="GAA1666330.1"/>
    </source>
</evidence>
<feature type="chain" id="PRO_5045744178" description="LPXTG cell wall anchor domain-containing protein" evidence="2">
    <location>
        <begin position="22"/>
        <end position="105"/>
    </location>
</feature>
<gene>
    <name evidence="3" type="ORF">GCM10009807_08050</name>
</gene>
<feature type="signal peptide" evidence="2">
    <location>
        <begin position="1"/>
        <end position="21"/>
    </location>
</feature>
<keyword evidence="1" id="KW-1133">Transmembrane helix</keyword>
<keyword evidence="2" id="KW-0732">Signal</keyword>
<evidence type="ECO:0000256" key="2">
    <source>
        <dbReference type="SAM" id="SignalP"/>
    </source>
</evidence>
<name>A0ABN2G727_9MICO</name>
<reference evidence="3 4" key="1">
    <citation type="journal article" date="2019" name="Int. J. Syst. Evol. Microbiol.">
        <title>The Global Catalogue of Microorganisms (GCM) 10K type strain sequencing project: providing services to taxonomists for standard genome sequencing and annotation.</title>
        <authorList>
            <consortium name="The Broad Institute Genomics Platform"/>
            <consortium name="The Broad Institute Genome Sequencing Center for Infectious Disease"/>
            <person name="Wu L."/>
            <person name="Ma J."/>
        </authorList>
    </citation>
    <scope>NUCLEOTIDE SEQUENCE [LARGE SCALE GENOMIC DNA]</scope>
    <source>
        <strain evidence="3 4">JCM 15575</strain>
    </source>
</reference>
<evidence type="ECO:0000256" key="1">
    <source>
        <dbReference type="SAM" id="Phobius"/>
    </source>
</evidence>
<keyword evidence="1" id="KW-0472">Membrane</keyword>
<proteinExistence type="predicted"/>
<feature type="transmembrane region" description="Helical" evidence="1">
    <location>
        <begin position="75"/>
        <end position="97"/>
    </location>
</feature>